<evidence type="ECO:0000256" key="5">
    <source>
        <dbReference type="ARBA" id="ARBA00022519"/>
    </source>
</evidence>
<dbReference type="InterPro" id="IPR044878">
    <property type="entry name" value="UbiA_sf"/>
</dbReference>
<keyword evidence="15" id="KW-1185">Reference proteome</keyword>
<dbReference type="EMBL" id="JAHXZN010000003">
    <property type="protein sequence ID" value="MBW6531267.1"/>
    <property type="molecule type" value="Genomic_DNA"/>
</dbReference>
<accession>A0ABS7BP81</accession>
<dbReference type="InterPro" id="IPR030470">
    <property type="entry name" value="UbiA_prenylTrfase_CS"/>
</dbReference>
<dbReference type="InterPro" id="IPR000537">
    <property type="entry name" value="UbiA_prenyltransferase"/>
</dbReference>
<dbReference type="InterPro" id="IPR006370">
    <property type="entry name" value="HB_polyprenyltransferase-like"/>
</dbReference>
<evidence type="ECO:0000256" key="4">
    <source>
        <dbReference type="ARBA" id="ARBA00022475"/>
    </source>
</evidence>
<reference evidence="14 15" key="1">
    <citation type="submission" date="2021-07" db="EMBL/GenBank/DDBJ databases">
        <title>Sphingomonas sp.</title>
        <authorList>
            <person name="Feng G."/>
            <person name="Li J."/>
            <person name="Pan M."/>
        </authorList>
    </citation>
    <scope>NUCLEOTIDE SEQUENCE [LARGE SCALE GENOMIC DNA]</scope>
    <source>
        <strain evidence="14 15">RRHST34</strain>
    </source>
</reference>
<dbReference type="CDD" id="cd13959">
    <property type="entry name" value="PT_UbiA_COQ2"/>
    <property type="match status" value="1"/>
</dbReference>
<name>A0ABS7BP81_9SPHN</name>
<evidence type="ECO:0000256" key="2">
    <source>
        <dbReference type="ARBA" id="ARBA00004141"/>
    </source>
</evidence>
<keyword evidence="8 11" id="KW-0812">Transmembrane</keyword>
<dbReference type="Pfam" id="PF01040">
    <property type="entry name" value="UbiA"/>
    <property type="match status" value="1"/>
</dbReference>
<comment type="pathway">
    <text evidence="11">Cofactor biosynthesis; ubiquinone biosynthesis.</text>
</comment>
<organism evidence="14 15">
    <name type="scientific">Sphingomonas citri</name>
    <dbReference type="NCBI Taxonomy" id="2862499"/>
    <lineage>
        <taxon>Bacteria</taxon>
        <taxon>Pseudomonadati</taxon>
        <taxon>Pseudomonadota</taxon>
        <taxon>Alphaproteobacteria</taxon>
        <taxon>Sphingomonadales</taxon>
        <taxon>Sphingomonadaceae</taxon>
        <taxon>Sphingomonas</taxon>
    </lineage>
</organism>
<evidence type="ECO:0000256" key="6">
    <source>
        <dbReference type="ARBA" id="ARBA00022679"/>
    </source>
</evidence>
<comment type="subcellular location">
    <subcellularLocation>
        <location evidence="11">Cell inner membrane</location>
        <topology evidence="11">Multi-pass membrane protein</topology>
    </subcellularLocation>
    <subcellularLocation>
        <location evidence="2">Membrane</location>
        <topology evidence="2">Multi-pass membrane protein</topology>
    </subcellularLocation>
</comment>
<evidence type="ECO:0000256" key="1">
    <source>
        <dbReference type="ARBA" id="ARBA00001946"/>
    </source>
</evidence>
<feature type="transmembrane region" description="Helical" evidence="11">
    <location>
        <begin position="204"/>
        <end position="223"/>
    </location>
</feature>
<comment type="catalytic activity">
    <reaction evidence="11">
        <text>all-trans-octaprenyl diphosphate + 4-hydroxybenzoate = 4-hydroxy-3-(all-trans-octaprenyl)benzoate + diphosphate</text>
        <dbReference type="Rhea" id="RHEA:27782"/>
        <dbReference type="ChEBI" id="CHEBI:1617"/>
        <dbReference type="ChEBI" id="CHEBI:17879"/>
        <dbReference type="ChEBI" id="CHEBI:33019"/>
        <dbReference type="ChEBI" id="CHEBI:57711"/>
        <dbReference type="EC" id="2.5.1.39"/>
    </reaction>
</comment>
<dbReference type="PROSITE" id="PS00943">
    <property type="entry name" value="UBIA"/>
    <property type="match status" value="1"/>
</dbReference>
<dbReference type="Gene3D" id="1.20.120.1780">
    <property type="entry name" value="UbiA prenyltransferase"/>
    <property type="match status" value="1"/>
</dbReference>
<evidence type="ECO:0000256" key="10">
    <source>
        <dbReference type="ARBA" id="ARBA00023136"/>
    </source>
</evidence>
<evidence type="ECO:0000256" key="3">
    <source>
        <dbReference type="ARBA" id="ARBA00005985"/>
    </source>
</evidence>
<proteinExistence type="inferred from homology"/>
<feature type="transmembrane region" description="Helical" evidence="11">
    <location>
        <begin position="150"/>
        <end position="169"/>
    </location>
</feature>
<comment type="cofactor">
    <cofactor evidence="1 11">
        <name>Mg(2+)</name>
        <dbReference type="ChEBI" id="CHEBI:18420"/>
    </cofactor>
</comment>
<dbReference type="GO" id="GO:0008412">
    <property type="term" value="F:4-hydroxybenzoate polyprenyltransferase activity"/>
    <property type="evidence" value="ECO:0007669"/>
    <property type="project" value="UniProtKB-EC"/>
</dbReference>
<comment type="caution">
    <text evidence="14">The sequence shown here is derived from an EMBL/GenBank/DDBJ whole genome shotgun (WGS) entry which is preliminary data.</text>
</comment>
<keyword evidence="4 11" id="KW-1003">Cell membrane</keyword>
<evidence type="ECO:0000256" key="9">
    <source>
        <dbReference type="ARBA" id="ARBA00022989"/>
    </source>
</evidence>
<feature type="transmembrane region" description="Helical" evidence="11">
    <location>
        <begin position="125"/>
        <end position="144"/>
    </location>
</feature>
<feature type="transmembrane region" description="Helical" evidence="11">
    <location>
        <begin position="57"/>
        <end position="77"/>
    </location>
</feature>
<keyword evidence="7 11" id="KW-0831">Ubiquinone biosynthesis</keyword>
<comment type="similarity">
    <text evidence="3 11">Belongs to the UbiA prenyltransferase family.</text>
</comment>
<keyword evidence="5 11" id="KW-0997">Cell inner membrane</keyword>
<dbReference type="NCBIfam" id="TIGR01474">
    <property type="entry name" value="ubiA_proteo"/>
    <property type="match status" value="1"/>
</dbReference>
<evidence type="ECO:0000256" key="8">
    <source>
        <dbReference type="ARBA" id="ARBA00022692"/>
    </source>
</evidence>
<sequence length="324" mass="34823">MAAAPSHRNRGFGRGTGRARATRVTEIVPDSQHRGLVAALPPLPRALALLARLDRPIGWWLLFWPGAWAVALAGGVVERWPLLLWLLLGSVAMRGAGCVYNDIVDRELDASVARTRHRPLASGQVSLGAAWAWLVALCLIGLVVLLQLHLYAAIVSLAALAPVAAYPFMKRITWWPQVWLGLVFSWAALVGWSEVWGALTAPGLMLYAGAICWVVGYDTIYALQDREDDALIGIGSSALAMGRHVRAGVALCYALALALWAAAFWQVRADLLVLAALAPMALHLGWQATTLVPDDGAGALARFRSNRFAGLLMFLACAAVGTRL</sequence>
<feature type="region of interest" description="Disordered" evidence="13">
    <location>
        <begin position="1"/>
        <end position="21"/>
    </location>
</feature>
<keyword evidence="9 11" id="KW-1133">Transmembrane helix</keyword>
<keyword evidence="11" id="KW-0460">Magnesium</keyword>
<dbReference type="HAMAP" id="MF_01635">
    <property type="entry name" value="UbiA"/>
    <property type="match status" value="1"/>
</dbReference>
<dbReference type="PANTHER" id="PTHR11048:SF28">
    <property type="entry name" value="4-HYDROXYBENZOATE POLYPRENYLTRANSFERASE, MITOCHONDRIAL"/>
    <property type="match status" value="1"/>
</dbReference>
<dbReference type="InterPro" id="IPR039653">
    <property type="entry name" value="Prenyltransferase"/>
</dbReference>
<keyword evidence="6 11" id="KW-0808">Transferase</keyword>
<protein>
    <recommendedName>
        <fullName evidence="11 12">4-hydroxybenzoate octaprenyltransferase</fullName>
        <ecNumber evidence="11 12">2.5.1.39</ecNumber>
    </recommendedName>
    <alternativeName>
        <fullName evidence="11">4-HB polyprenyltransferase</fullName>
    </alternativeName>
</protein>
<evidence type="ECO:0000256" key="11">
    <source>
        <dbReference type="HAMAP-Rule" id="MF_01635"/>
    </source>
</evidence>
<evidence type="ECO:0000256" key="7">
    <source>
        <dbReference type="ARBA" id="ARBA00022688"/>
    </source>
</evidence>
<evidence type="ECO:0000256" key="13">
    <source>
        <dbReference type="SAM" id="MobiDB-lite"/>
    </source>
</evidence>
<dbReference type="EC" id="2.5.1.39" evidence="11 12"/>
<dbReference type="Proteomes" id="UP000759103">
    <property type="component" value="Unassembled WGS sequence"/>
</dbReference>
<keyword evidence="10 11" id="KW-0472">Membrane</keyword>
<comment type="function">
    <text evidence="11">Catalyzes the prenylation of para-hydroxybenzoate (PHB) with an all-trans polyprenyl group. Mediates the second step in the final reaction sequence of ubiquinone-8 (UQ-8) biosynthesis, which is the condensation of the polyisoprenoid side chain with PHB, generating the first membrane-bound Q intermediate 3-octaprenyl-4-hydroxybenzoate.</text>
</comment>
<evidence type="ECO:0000313" key="15">
    <source>
        <dbReference type="Proteomes" id="UP000759103"/>
    </source>
</evidence>
<dbReference type="Gene3D" id="1.10.357.140">
    <property type="entry name" value="UbiA prenyltransferase"/>
    <property type="match status" value="1"/>
</dbReference>
<dbReference type="PANTHER" id="PTHR11048">
    <property type="entry name" value="PRENYLTRANSFERASES"/>
    <property type="match status" value="1"/>
</dbReference>
<gene>
    <name evidence="11 14" type="primary">ubiA</name>
    <name evidence="14" type="ORF">KZ820_11025</name>
</gene>
<evidence type="ECO:0000256" key="12">
    <source>
        <dbReference type="NCBIfam" id="TIGR01474"/>
    </source>
</evidence>
<feature type="transmembrane region" description="Helical" evidence="11">
    <location>
        <begin position="244"/>
        <end position="265"/>
    </location>
</feature>
<evidence type="ECO:0000313" key="14">
    <source>
        <dbReference type="EMBL" id="MBW6531267.1"/>
    </source>
</evidence>